<proteinExistence type="predicted"/>
<dbReference type="VEuPathDB" id="TrichDB:TRFO_15849"/>
<dbReference type="GO" id="GO:0005524">
    <property type="term" value="F:ATP binding"/>
    <property type="evidence" value="ECO:0007669"/>
    <property type="project" value="UniProtKB-KW"/>
</dbReference>
<feature type="region of interest" description="Disordered" evidence="10">
    <location>
        <begin position="100"/>
        <end position="176"/>
    </location>
</feature>
<evidence type="ECO:0000256" key="5">
    <source>
        <dbReference type="ARBA" id="ARBA00022741"/>
    </source>
</evidence>
<dbReference type="InterPro" id="IPR011009">
    <property type="entry name" value="Kinase-like_dom_sf"/>
</dbReference>
<keyword evidence="6" id="KW-0418">Kinase</keyword>
<evidence type="ECO:0000313" key="13">
    <source>
        <dbReference type="Proteomes" id="UP000179807"/>
    </source>
</evidence>
<dbReference type="GeneID" id="94833324"/>
<evidence type="ECO:0000256" key="2">
    <source>
        <dbReference type="ARBA" id="ARBA00012513"/>
    </source>
</evidence>
<dbReference type="OrthoDB" id="10509402at2759"/>
<dbReference type="InterPro" id="IPR051138">
    <property type="entry name" value="PIM_Ser/Thr_kinase"/>
</dbReference>
<dbReference type="PROSITE" id="PS50096">
    <property type="entry name" value="IQ"/>
    <property type="match status" value="2"/>
</dbReference>
<evidence type="ECO:0000256" key="6">
    <source>
        <dbReference type="ARBA" id="ARBA00022777"/>
    </source>
</evidence>
<dbReference type="SUPFAM" id="SSF56112">
    <property type="entry name" value="Protein kinase-like (PK-like)"/>
    <property type="match status" value="1"/>
</dbReference>
<evidence type="ECO:0000313" key="12">
    <source>
        <dbReference type="EMBL" id="OHT13846.1"/>
    </source>
</evidence>
<dbReference type="EMBL" id="MLAK01000461">
    <property type="protein sequence ID" value="OHT13846.1"/>
    <property type="molecule type" value="Genomic_DNA"/>
</dbReference>
<comment type="subcellular location">
    <subcellularLocation>
        <location evidence="1">Host cell</location>
    </subcellularLocation>
</comment>
<evidence type="ECO:0000256" key="10">
    <source>
        <dbReference type="SAM" id="MobiDB-lite"/>
    </source>
</evidence>
<evidence type="ECO:0000256" key="7">
    <source>
        <dbReference type="ARBA" id="ARBA00022840"/>
    </source>
</evidence>
<evidence type="ECO:0000256" key="9">
    <source>
        <dbReference type="ARBA" id="ARBA00048679"/>
    </source>
</evidence>
<accession>A0A1J4KVW9</accession>
<dbReference type="SMART" id="SM00015">
    <property type="entry name" value="IQ"/>
    <property type="match status" value="2"/>
</dbReference>
<reference evidence="12" key="1">
    <citation type="submission" date="2016-10" db="EMBL/GenBank/DDBJ databases">
        <authorList>
            <person name="Benchimol M."/>
            <person name="Almeida L.G."/>
            <person name="Vasconcelos A.T."/>
            <person name="Perreira-Neves A."/>
            <person name="Rosa I.A."/>
            <person name="Tasca T."/>
            <person name="Bogo M.R."/>
            <person name="de Souza W."/>
        </authorList>
    </citation>
    <scope>NUCLEOTIDE SEQUENCE [LARGE SCALE GENOMIC DNA]</scope>
    <source>
        <strain evidence="12">K</strain>
    </source>
</reference>
<keyword evidence="5" id="KW-0547">Nucleotide-binding</keyword>
<dbReference type="SMART" id="SM00220">
    <property type="entry name" value="S_TKc"/>
    <property type="match status" value="1"/>
</dbReference>
<dbReference type="InterPro" id="IPR036322">
    <property type="entry name" value="WD40_repeat_dom_sf"/>
</dbReference>
<evidence type="ECO:0000259" key="11">
    <source>
        <dbReference type="PROSITE" id="PS50011"/>
    </source>
</evidence>
<evidence type="ECO:0000256" key="1">
    <source>
        <dbReference type="ARBA" id="ARBA00004340"/>
    </source>
</evidence>
<dbReference type="Pfam" id="PF00612">
    <property type="entry name" value="IQ"/>
    <property type="match status" value="1"/>
</dbReference>
<comment type="caution">
    <text evidence="12">The sequence shown here is derived from an EMBL/GenBank/DDBJ whole genome shotgun (WGS) entry which is preliminary data.</text>
</comment>
<feature type="compositionally biased region" description="Basic residues" evidence="10">
    <location>
        <begin position="110"/>
        <end position="123"/>
    </location>
</feature>
<keyword evidence="4" id="KW-0808">Transferase</keyword>
<comment type="catalytic activity">
    <reaction evidence="8">
        <text>L-threonyl-[protein] + ATP = O-phospho-L-threonyl-[protein] + ADP + H(+)</text>
        <dbReference type="Rhea" id="RHEA:46608"/>
        <dbReference type="Rhea" id="RHEA-COMP:11060"/>
        <dbReference type="Rhea" id="RHEA-COMP:11605"/>
        <dbReference type="ChEBI" id="CHEBI:15378"/>
        <dbReference type="ChEBI" id="CHEBI:30013"/>
        <dbReference type="ChEBI" id="CHEBI:30616"/>
        <dbReference type="ChEBI" id="CHEBI:61977"/>
        <dbReference type="ChEBI" id="CHEBI:456216"/>
        <dbReference type="EC" id="2.7.11.1"/>
    </reaction>
</comment>
<organism evidence="12 13">
    <name type="scientific">Tritrichomonas foetus</name>
    <dbReference type="NCBI Taxonomy" id="1144522"/>
    <lineage>
        <taxon>Eukaryota</taxon>
        <taxon>Metamonada</taxon>
        <taxon>Parabasalia</taxon>
        <taxon>Tritrichomonadida</taxon>
        <taxon>Tritrichomonadidae</taxon>
        <taxon>Tritrichomonas</taxon>
    </lineage>
</organism>
<dbReference type="GO" id="GO:0043657">
    <property type="term" value="C:host cell"/>
    <property type="evidence" value="ECO:0007669"/>
    <property type="project" value="UniProtKB-SubCell"/>
</dbReference>
<dbReference type="EC" id="2.7.11.1" evidence="2"/>
<dbReference type="Gene3D" id="1.10.510.10">
    <property type="entry name" value="Transferase(Phosphotransferase) domain 1"/>
    <property type="match status" value="1"/>
</dbReference>
<comment type="catalytic activity">
    <reaction evidence="9">
        <text>L-seryl-[protein] + ATP = O-phospho-L-seryl-[protein] + ADP + H(+)</text>
        <dbReference type="Rhea" id="RHEA:17989"/>
        <dbReference type="Rhea" id="RHEA-COMP:9863"/>
        <dbReference type="Rhea" id="RHEA-COMP:11604"/>
        <dbReference type="ChEBI" id="CHEBI:15378"/>
        <dbReference type="ChEBI" id="CHEBI:29999"/>
        <dbReference type="ChEBI" id="CHEBI:30616"/>
        <dbReference type="ChEBI" id="CHEBI:83421"/>
        <dbReference type="ChEBI" id="CHEBI:456216"/>
        <dbReference type="EC" id="2.7.11.1"/>
    </reaction>
</comment>
<gene>
    <name evidence="12" type="ORF">TRFO_15849</name>
</gene>
<dbReference type="PANTHER" id="PTHR22984">
    <property type="entry name" value="SERINE/THREONINE-PROTEIN KINASE PIM"/>
    <property type="match status" value="1"/>
</dbReference>
<dbReference type="PANTHER" id="PTHR22984:SF25">
    <property type="entry name" value="PROTEIN KINASE DOMAIN-CONTAINING PROTEIN"/>
    <property type="match status" value="1"/>
</dbReference>
<dbReference type="SUPFAM" id="SSF50978">
    <property type="entry name" value="WD40 repeat-like"/>
    <property type="match status" value="1"/>
</dbReference>
<dbReference type="InterPro" id="IPR000048">
    <property type="entry name" value="IQ_motif_EF-hand-BS"/>
</dbReference>
<dbReference type="GO" id="GO:0004674">
    <property type="term" value="F:protein serine/threonine kinase activity"/>
    <property type="evidence" value="ECO:0007669"/>
    <property type="project" value="UniProtKB-KW"/>
</dbReference>
<evidence type="ECO:0000256" key="8">
    <source>
        <dbReference type="ARBA" id="ARBA00047899"/>
    </source>
</evidence>
<keyword evidence="13" id="KW-1185">Reference proteome</keyword>
<dbReference type="Gene3D" id="1.20.5.190">
    <property type="match status" value="1"/>
</dbReference>
<protein>
    <recommendedName>
        <fullName evidence="2">non-specific serine/threonine protein kinase</fullName>
        <ecNumber evidence="2">2.7.11.1</ecNumber>
    </recommendedName>
</protein>
<keyword evidence="7" id="KW-0067">ATP-binding</keyword>
<dbReference type="Pfam" id="PF00069">
    <property type="entry name" value="Pkinase"/>
    <property type="match status" value="1"/>
</dbReference>
<dbReference type="Proteomes" id="UP000179807">
    <property type="component" value="Unassembled WGS sequence"/>
</dbReference>
<dbReference type="InterPro" id="IPR000719">
    <property type="entry name" value="Prot_kinase_dom"/>
</dbReference>
<dbReference type="RefSeq" id="XP_068366982.1">
    <property type="nucleotide sequence ID" value="XM_068498620.1"/>
</dbReference>
<feature type="domain" description="Protein kinase" evidence="11">
    <location>
        <begin position="915"/>
        <end position="1273"/>
    </location>
</feature>
<sequence length="2132" mass="246347">MNLYADDQVRQQIAATKIQSAFRGYIFRYNQNMRDFHHKNAKIIQKTWRNHRDRQKIQRVIEILALFRLTRAFSRYRIKFHSEKMQRRLHQFDELLGFYPAKTNEPIPKPKPRKRRLRRRGKISKSSTKNSTPRKEPKKPSTGLSNNGPRKPPPEYKIGGVPHNRNFTGLGPKKPARKKKILVDLPPPWHNVNPRRLSQNKMDDMMYDQKENIKWARKELIPLLFRYCNPLFSGRDELKKRNQKFYERIITKNFMCPIPRCTKSVNIRMPKTICFPATNTNFNMTSNDSGNYSGSGRGIGCGVGCVCVIASSIGAVVTEPKTLTADNILSHSIFNDIDSPLLDVAICPLSGQVVGLDSHWILHLFEHERSIMTFKLEVEVTVPKATKFLHFDHFGLLWVNLFPQKGNMLLFDTLTFQPCQLINLDHLSTLHRFMKSVTNLIPLHFKEQPYGFIGAFSDFPELYIFSLDFQKFRKFSHPGLKSTPMIKQANQRVFVWSKEGIIFVYELKEIFEQITRIGIVTMQSPPTDLCATSDPDMIYVACEDYTVHALLGKTSEHPLRLSTARMNVDEVRFCDVLLGPMKFTKSRNQFKEIAVYRFSWLPIKIDAAVFSDKLTMITVAFEDSQVSSIWMVNDAQTCKCCDFDSFNYSKPEVSLTLASSNFSDHVARLQKKRCEYINRLEFLDKFDIKANAALMNNLFNPLKQNFPFAKHFLSQDLKKVFTFIPNHPPKTISAYELYHYLKRIGFLPNIYQTFPSFIEKFAPEELKRSIPQVELVTNPLLPVKTTDFYSALVNVSFDSDKINEVLEIINPFTNLKTDLGIFTFSKTVEEATQKDASRPRVWLSSLKRKILSDRLLKLSILEDTVKTEIMRRIQIEIDASFQKNQLNKMQPVPPIDIQQHAPRNENRTIEFTKKANRNPLLDENRHRCIYDSWSKYFLFGRDNILHMHLRALHVPSKIMGNTSVQNHFELIRKVSYACKKVTSNVHSFNNSLTDENSTVIVISEDIRALPLSHYLTIHSYLGGSARLVSAIRSIFSRVLVGMYQLHKAGIIIRTLYPGNILLNANDLTVKIGNIYDCQQSTINGKCTHLPLPKHFAQDSNPFLPPEYFHEPPRKYTTAFDVWQFGMTLLYVLTGYLPHSYGSVLKKHLKTTNQYIEKKHVRIESRIEDDDFVSDPQIYPKVIFFYDWLKDAPVVMEKDRNIGDRGECYFTTKNPKSKKASILELDHYKLLPYKNTKVNYDEARVFIEIISSCLQIDPEKRPTVEELLKTYPFNQTSQVSDIFDSYMRSPDPNIFVSQFFSPILNSLNEINFRFTMGIISSLMFYEDRAEEDIQYSFPLDTRASESVIASLFQLKFMDKIVSFVLKTISDKITHLDVNPTITFENENFDALHRFFTRFVSNVEKGTGALLGHVDEVIMSLLALYASSPHLRHLSSSLKASPRELFDFTTTDSAAVYVFTYSKLHPLVRYALDASPFIMRSLERSNEHNDQYFNHFISFSETIYLFANTLCSPVEKQRSNLIKTIAGLWSNGQSTSTVRLFLDFKVPQRIISCFHLAPVRNEASSFICSAFRAIKLKSFDPTYIILQNVLCVPTIIHHCSLGIRQVNGSELMRTPALEVVRSILFGESAAAIGSLVTNDILWALVEQAKDSIYYNLVNDAVSFSSVFVLQIIMSSSHLQHTLKKNGIEFMPTLDYRELTETVDVNETIIIAKRLAAQLYIRQSSLPVEIERQVPPVKESADFIIRAIELTLKDCEKLARSIDNQVYNVARFDLKGSTMLKAKSKAKEEKFAKALASVTEICDVLQHLFRCLCFYWRDSDFQLSSTLFEYLKSTISRPIPLCNSLPHPSTKIHHVIQNMIIYCLQNLPNYSPVFPLLNNLNEIWPKVMHRDIMFVMTCVDKDITQMQLMGRYPEERQIRINLLKTMISQEIFGDFGPIFKILVTEMLYNKTEFKFDSTAMLNFTYHFPMRSEALVIIHFLLEFRDKYESASRQLANELTMNNFLVKERKLTEEDDNHFLVNSSILFMQAVSKCYGLFHESIVQESRTLLESLCMRFSRQILNYDLFNDDISKNDEKRKPVQNLNVKDMWQKPLTSLPKTSNATVSVKSARNNRPTTAFASTHKRTIILSKPTTPR</sequence>
<evidence type="ECO:0000256" key="3">
    <source>
        <dbReference type="ARBA" id="ARBA00022527"/>
    </source>
</evidence>
<name>A0A1J4KVW9_9EUKA</name>
<dbReference type="GO" id="GO:0005737">
    <property type="term" value="C:cytoplasm"/>
    <property type="evidence" value="ECO:0007669"/>
    <property type="project" value="TreeGrafter"/>
</dbReference>
<dbReference type="PROSITE" id="PS50011">
    <property type="entry name" value="PROTEIN_KINASE_DOM"/>
    <property type="match status" value="1"/>
</dbReference>
<keyword evidence="3" id="KW-0723">Serine/threonine-protein kinase</keyword>
<evidence type="ECO:0000256" key="4">
    <source>
        <dbReference type="ARBA" id="ARBA00022679"/>
    </source>
</evidence>